<comment type="function">
    <text evidence="12">Dol-P-Glc:Glc(2)Man(9)GlcNAc(2)-PP-Dol alpha-1,2-glucosyltransferase that operates in the biosynthetic pathway of dolichol-linked oligosaccharides, the glycan precursors employed in protein asparagine (N)-glycosylation. The assembly of dolichol-linked oligosaccharides begins on the cytosolic side of the endoplasmic reticulum membrane and finishes in its lumen. The sequential addition of sugars to dolichol pyrophosphate produces dolichol-linked oligosaccharides containing fourteen sugars, including two GlcNAcs, nine mannoses and three glucoses. Once assembled, the oligosaccharide is transferred from the lipid to nascent proteins by oligosaccharyltransferases. In the lumen of the endoplasmic reticulum, adds the third and last glucose residue from dolichyl phosphate glucose (Dol-P-Glc) onto the lipid-linked oligosaccharide intermediate Glc(2)Man(9)GlcNAc(2)-PP-Dol to produce Glc(3)Man(9)GlcNAc(2)-PP-Dol.</text>
</comment>
<evidence type="ECO:0000256" key="7">
    <source>
        <dbReference type="ARBA" id="ARBA00022679"/>
    </source>
</evidence>
<evidence type="ECO:0000256" key="4">
    <source>
        <dbReference type="ARBA" id="ARBA00011967"/>
    </source>
</evidence>
<feature type="transmembrane region" description="Helical" evidence="14">
    <location>
        <begin position="208"/>
        <end position="229"/>
    </location>
</feature>
<evidence type="ECO:0000313" key="17">
    <source>
        <dbReference type="Proteomes" id="UP001521785"/>
    </source>
</evidence>
<evidence type="ECO:0000256" key="13">
    <source>
        <dbReference type="ARBA" id="ARBA00048064"/>
    </source>
</evidence>
<comment type="catalytic activity">
    <reaction evidence="13">
        <text>an alpha-D-Glc-(1-&gt;3)-alpha-D-Glc-(1-&gt;3)-alpha-D-Man-(1-&gt;2)-alpha-D-Man-(1-&gt;2)-alpha-D-Man-(1-&gt;3)-[alpha-D-Man-(1-&gt;2)-alpha-D-Man-(1-&gt;3)-[alpha-D-Man-(1-&gt;2)-alpha-D-Man-(1-&gt;6)]-alpha-D-Man-(1-&gt;6)]-beta-D-Man-(1-&gt;4)-beta-D-GlcNAc-(1-&gt;4)-alpha-D-GlcNAc-diphospho-di-trans,poly-cis-dolichol + a di-trans,poly-cis-dolichyl beta-D-glucosyl phosphate = a alpha-D-Glc-(1-&gt;2)-alpha-D-Glc-(1-&gt;3)-alpha-D-Glc-(1-&gt;3)-alpha-D-Man-(1-&gt;2)-alpha-D-Man-(1-&gt;2)-alpha-D-Man-(1-&gt;3)-[alpha-D-Man-(1-&gt;2)-alpha-D-Man-(1-&gt;3)-[alpha-D-Man-(1-&gt;2)-alpha-D-Man-(1-&gt;6)]-alpha-D-Man-(1-&gt;6)]-beta-D-Man-(1-&gt;4)-beta-D-GlcNAc-(1-&gt;4)-alpha-D-GlcNAc-diphospho-di-trans,poly-cis-dolichol + a di-trans,poly-cis-dolichyl phosphate + H(+)</text>
        <dbReference type="Rhea" id="RHEA:29543"/>
        <dbReference type="Rhea" id="RHEA-COMP:19498"/>
        <dbReference type="Rhea" id="RHEA-COMP:19502"/>
        <dbReference type="Rhea" id="RHEA-COMP:19512"/>
        <dbReference type="Rhea" id="RHEA-COMP:19522"/>
        <dbReference type="ChEBI" id="CHEBI:15378"/>
        <dbReference type="ChEBI" id="CHEBI:57525"/>
        <dbReference type="ChEBI" id="CHEBI:57683"/>
        <dbReference type="ChEBI" id="CHEBI:132522"/>
        <dbReference type="ChEBI" id="CHEBI:132523"/>
        <dbReference type="EC" id="2.4.1.256"/>
    </reaction>
    <physiologicalReaction direction="left-to-right" evidence="13">
        <dbReference type="Rhea" id="RHEA:29544"/>
    </physiologicalReaction>
</comment>
<feature type="transmembrane region" description="Helical" evidence="14">
    <location>
        <begin position="296"/>
        <end position="316"/>
    </location>
</feature>
<dbReference type="InterPro" id="IPR016900">
    <property type="entry name" value="Alg10"/>
</dbReference>
<keyword evidence="11 14" id="KW-0472">Membrane</keyword>
<comment type="pathway">
    <text evidence="2">Protein modification; protein glycosylation.</text>
</comment>
<keyword evidence="6 14" id="KW-0328">Glycosyltransferase</keyword>
<feature type="region of interest" description="Disordered" evidence="15">
    <location>
        <begin position="1"/>
        <end position="30"/>
    </location>
</feature>
<sequence length="432" mass="49030">MSYQIRRALRQPRPPRPGRKEPSMSPQAKKEETRTSFLDAHAALNTSLFPPLFFFSGLYYTDVLSTLVVLAAYFTYLSQRGSTNYLISSWLTINVGVIALLFRQTNIFWVAVFPAGLAIFDTLKRYNEILDASVDDAGPKHYFALLLYLPRNVLLLRPVTVLKAIFPYIVLLIFFAGFVLWNGGVVLGDKSAHVATIHLPQMLYIWPYFVFFSLPLTFPSLLQPVLAVLPKQPRSLIETNLTGPSTPTAPSFITAVLFNAFAFVAVHFNTIVHPYTLADNRHYVFYVFRILLRHPIVRYLAIPVYYICAVLTIRTLGASPSADVTHAKTMRTKQQRVDSIKSNSVQISFVIVWTATTALSLITAPLVEPRYFIIPWVIWRLHVPATKSRATTLQLVLETVWLLAVNIGVGYMFLNKGFEWPNEPGKVQRFLW</sequence>
<dbReference type="PANTHER" id="PTHR12989">
    <property type="entry name" value="ALPHA-1,2-GLUCOSYLTRANSFERASE ALG10"/>
    <property type="match status" value="1"/>
</dbReference>
<evidence type="ECO:0000256" key="11">
    <source>
        <dbReference type="ARBA" id="ARBA00023136"/>
    </source>
</evidence>
<proteinExistence type="inferred from homology"/>
<evidence type="ECO:0000256" key="15">
    <source>
        <dbReference type="SAM" id="MobiDB-lite"/>
    </source>
</evidence>
<keyword evidence="10 14" id="KW-1133">Transmembrane helix</keyword>
<feature type="transmembrane region" description="Helical" evidence="14">
    <location>
        <begin position="249"/>
        <end position="275"/>
    </location>
</feature>
<feature type="transmembrane region" description="Helical" evidence="14">
    <location>
        <begin position="395"/>
        <end position="414"/>
    </location>
</feature>
<keyword evidence="9" id="KW-0256">Endoplasmic reticulum</keyword>
<accession>A0ABR3S7T5</accession>
<dbReference type="Proteomes" id="UP001521785">
    <property type="component" value="Unassembled WGS sequence"/>
</dbReference>
<dbReference type="EC" id="2.4.1.256" evidence="4 14"/>
<evidence type="ECO:0000256" key="10">
    <source>
        <dbReference type="ARBA" id="ARBA00022989"/>
    </source>
</evidence>
<comment type="caution">
    <text evidence="14">Lacks conserved residue(s) required for the propagation of feature annotation.</text>
</comment>
<comment type="similarity">
    <text evidence="3 14">Belongs to the ALG10 glucosyltransferase family.</text>
</comment>
<keyword evidence="17" id="KW-1185">Reference proteome</keyword>
<protein>
    <recommendedName>
        <fullName evidence="5 14">Dol-P-Glc:Glc(2)Man(9)GlcNAc(2)-PP-Dol alpha-1,2-glucosyltransferase</fullName>
        <ecNumber evidence="4 14">2.4.1.256</ecNumber>
    </recommendedName>
</protein>
<dbReference type="PANTHER" id="PTHR12989:SF10">
    <property type="entry name" value="DOL-P-GLC:GLC(2)MAN(9)GLCNAC(2)-PP-DOL ALPHA-1,2-GLUCOSYLTRANSFERASE-RELATED"/>
    <property type="match status" value="1"/>
</dbReference>
<evidence type="ECO:0000256" key="3">
    <source>
        <dbReference type="ARBA" id="ARBA00010600"/>
    </source>
</evidence>
<feature type="transmembrane region" description="Helical" evidence="14">
    <location>
        <begin position="83"/>
        <end position="101"/>
    </location>
</feature>
<dbReference type="Pfam" id="PF04922">
    <property type="entry name" value="DIE2_ALG10"/>
    <property type="match status" value="1"/>
</dbReference>
<comment type="subcellular location">
    <subcellularLocation>
        <location evidence="1">Endoplasmic reticulum membrane</location>
        <topology evidence="1">Multi-pass membrane protein</topology>
    </subcellularLocation>
</comment>
<feature type="compositionally biased region" description="Basic and acidic residues" evidence="15">
    <location>
        <begin position="18"/>
        <end position="30"/>
    </location>
</feature>
<evidence type="ECO:0000256" key="6">
    <source>
        <dbReference type="ARBA" id="ARBA00022676"/>
    </source>
</evidence>
<dbReference type="EMBL" id="JAKJXO020000001">
    <property type="protein sequence ID" value="KAL1612252.1"/>
    <property type="molecule type" value="Genomic_DNA"/>
</dbReference>
<evidence type="ECO:0000256" key="12">
    <source>
        <dbReference type="ARBA" id="ARBA00044727"/>
    </source>
</evidence>
<dbReference type="PIRSF" id="PIRSF028810">
    <property type="entry name" value="Alpha1_2_glucosyltferase_Alg10"/>
    <property type="match status" value="1"/>
</dbReference>
<organism evidence="16 17">
    <name type="scientific">Paraconiothyrium brasiliense</name>
    <dbReference type="NCBI Taxonomy" id="300254"/>
    <lineage>
        <taxon>Eukaryota</taxon>
        <taxon>Fungi</taxon>
        <taxon>Dikarya</taxon>
        <taxon>Ascomycota</taxon>
        <taxon>Pezizomycotina</taxon>
        <taxon>Dothideomycetes</taxon>
        <taxon>Pleosporomycetidae</taxon>
        <taxon>Pleosporales</taxon>
        <taxon>Massarineae</taxon>
        <taxon>Didymosphaeriaceae</taxon>
        <taxon>Paraconiothyrium</taxon>
    </lineage>
</organism>
<evidence type="ECO:0000256" key="1">
    <source>
        <dbReference type="ARBA" id="ARBA00004477"/>
    </source>
</evidence>
<keyword evidence="7" id="KW-0808">Transferase</keyword>
<evidence type="ECO:0000256" key="9">
    <source>
        <dbReference type="ARBA" id="ARBA00022824"/>
    </source>
</evidence>
<gene>
    <name evidence="16" type="primary">ALG10</name>
    <name evidence="16" type="ORF">SLS60_000476</name>
</gene>
<evidence type="ECO:0000256" key="5">
    <source>
        <dbReference type="ARBA" id="ARBA00018512"/>
    </source>
</evidence>
<comment type="caution">
    <text evidence="16">The sequence shown here is derived from an EMBL/GenBank/DDBJ whole genome shotgun (WGS) entry which is preliminary data.</text>
</comment>
<evidence type="ECO:0000256" key="14">
    <source>
        <dbReference type="PIRNR" id="PIRNR028810"/>
    </source>
</evidence>
<feature type="transmembrane region" description="Helical" evidence="14">
    <location>
        <begin position="165"/>
        <end position="187"/>
    </location>
</feature>
<name>A0ABR3S7T5_9PLEO</name>
<reference evidence="16 17" key="1">
    <citation type="submission" date="2024-02" db="EMBL/GenBank/DDBJ databases">
        <title>De novo assembly and annotation of 12 fungi associated with fruit tree decline syndrome in Ontario, Canada.</title>
        <authorList>
            <person name="Sulman M."/>
            <person name="Ellouze W."/>
            <person name="Ilyukhin E."/>
        </authorList>
    </citation>
    <scope>NUCLEOTIDE SEQUENCE [LARGE SCALE GENOMIC DNA]</scope>
    <source>
        <strain evidence="16 17">M42-189</strain>
    </source>
</reference>
<evidence type="ECO:0000256" key="2">
    <source>
        <dbReference type="ARBA" id="ARBA00004922"/>
    </source>
</evidence>
<evidence type="ECO:0000256" key="8">
    <source>
        <dbReference type="ARBA" id="ARBA00022692"/>
    </source>
</evidence>
<feature type="transmembrane region" description="Helical" evidence="14">
    <location>
        <begin position="52"/>
        <end position="76"/>
    </location>
</feature>
<feature type="transmembrane region" description="Helical" evidence="14">
    <location>
        <begin position="347"/>
        <end position="367"/>
    </location>
</feature>
<evidence type="ECO:0000313" key="16">
    <source>
        <dbReference type="EMBL" id="KAL1612252.1"/>
    </source>
</evidence>
<keyword evidence="8 14" id="KW-0812">Transmembrane</keyword>